<dbReference type="RefSeq" id="WP_077130266.1">
    <property type="nucleotide sequence ID" value="NZ_CP014263.1"/>
</dbReference>
<proteinExistence type="inferred from homology"/>
<comment type="similarity">
    <text evidence="2">Belongs to the GMC oxidoreductase family.</text>
</comment>
<dbReference type="InterPro" id="IPR036188">
    <property type="entry name" value="FAD/NAD-bd_sf"/>
</dbReference>
<gene>
    <name evidence="8" type="ORF">AWR27_05495</name>
</gene>
<keyword evidence="4" id="KW-0274">FAD</keyword>
<dbReference type="Proteomes" id="UP000187941">
    <property type="component" value="Chromosome"/>
</dbReference>
<evidence type="ECO:0000256" key="3">
    <source>
        <dbReference type="ARBA" id="ARBA00022630"/>
    </source>
</evidence>
<evidence type="ECO:0000259" key="6">
    <source>
        <dbReference type="Pfam" id="PF00732"/>
    </source>
</evidence>
<dbReference type="EMBL" id="CP014263">
    <property type="protein sequence ID" value="AQG78823.1"/>
    <property type="molecule type" value="Genomic_DNA"/>
</dbReference>
<organism evidence="8 9">
    <name type="scientific">Spirosoma montaniterrae</name>
    <dbReference type="NCBI Taxonomy" id="1178516"/>
    <lineage>
        <taxon>Bacteria</taxon>
        <taxon>Pseudomonadati</taxon>
        <taxon>Bacteroidota</taxon>
        <taxon>Cytophagia</taxon>
        <taxon>Cytophagales</taxon>
        <taxon>Cytophagaceae</taxon>
        <taxon>Spirosoma</taxon>
    </lineage>
</organism>
<dbReference type="InterPro" id="IPR000172">
    <property type="entry name" value="GMC_OxRdtase_N"/>
</dbReference>
<dbReference type="AlphaFoldDB" id="A0A1P9WU12"/>
<dbReference type="Pfam" id="PF13450">
    <property type="entry name" value="NAD_binding_8"/>
    <property type="match status" value="1"/>
</dbReference>
<dbReference type="Pfam" id="PF00732">
    <property type="entry name" value="GMC_oxred_N"/>
    <property type="match status" value="1"/>
</dbReference>
<keyword evidence="5" id="KW-0560">Oxidoreductase</keyword>
<evidence type="ECO:0000256" key="4">
    <source>
        <dbReference type="ARBA" id="ARBA00022827"/>
    </source>
</evidence>
<reference evidence="8 9" key="1">
    <citation type="submission" date="2016-01" db="EMBL/GenBank/DDBJ databases">
        <authorList>
            <person name="Oliw E.H."/>
        </authorList>
    </citation>
    <scope>NUCLEOTIDE SEQUENCE [LARGE SCALE GENOMIC DNA]</scope>
    <source>
        <strain evidence="8 9">DY10</strain>
    </source>
</reference>
<feature type="domain" description="Glucose-methanol-choline oxidoreductase N-terminal" evidence="6">
    <location>
        <begin position="117"/>
        <end position="354"/>
    </location>
</feature>
<dbReference type="Pfam" id="PF05199">
    <property type="entry name" value="GMC_oxred_C"/>
    <property type="match status" value="1"/>
</dbReference>
<comment type="cofactor">
    <cofactor evidence="1">
        <name>FAD</name>
        <dbReference type="ChEBI" id="CHEBI:57692"/>
    </cofactor>
</comment>
<protein>
    <submittedName>
        <fullName evidence="8">GMC family oxidoreductase</fullName>
    </submittedName>
</protein>
<sequence>MNVMGKQQANQTGSTNRYDAIVVGSGISGGWAAKELTQKGLRVLMLERGRNLEHVTGYETALKNPWDFPHRGRPVLSPEQPDVTKPQYRIHAQNEQAGRYWFDDRDAPYKEVHPFDWHRPDILGGKSVMWGRQSYRWSDLDFEANARDGHGIDWPIRYKDLAPWYSYVEKFAGISGRKEGLPQLPDSEFLPPMDMNCLEQHIATQLKAKMNRVMTIGRSANLSQATPEQMALGRASCQYRNLCARGCPYGAYFSTLSATLPAARQTNRLTVRTGSIVSEILFDENKTGPTFGRATGVRVIDAVTKQTVDYYARVIFLNASAMATNAILLNSVSSRFPNGFGNDSGTLGKYIMDHHFQIGASGRAEGLGFDNEYYYGRRANGIYIPRYRNIGADKREYLRGFGYQGGASRSGWQRLVAEVSGFGADLKERATQPGPWNMGLVAFGECLPYEDNTITLDRSRTDKWGLPMPVFNVTFRENEKLMRKDMANDAAEMLEAAGLTNVTTYDNKSIPGLAIHEVGGVRMGRDPKTSMLNAHSQLWAAKNVFVTDGASFTSVACQNPSLTFMALTARAADFAVSELKKKNL</sequence>
<evidence type="ECO:0000313" key="9">
    <source>
        <dbReference type="Proteomes" id="UP000187941"/>
    </source>
</evidence>
<dbReference type="InterPro" id="IPR051473">
    <property type="entry name" value="P2Ox-like"/>
</dbReference>
<dbReference type="Gene3D" id="3.50.50.60">
    <property type="entry name" value="FAD/NAD(P)-binding domain"/>
    <property type="match status" value="2"/>
</dbReference>
<keyword evidence="3" id="KW-0285">Flavoprotein</keyword>
<dbReference type="InterPro" id="IPR007867">
    <property type="entry name" value="GMC_OxRtase_C"/>
</dbReference>
<dbReference type="PANTHER" id="PTHR42784">
    <property type="entry name" value="PYRANOSE 2-OXIDASE"/>
    <property type="match status" value="1"/>
</dbReference>
<evidence type="ECO:0000259" key="7">
    <source>
        <dbReference type="Pfam" id="PF05199"/>
    </source>
</evidence>
<evidence type="ECO:0000256" key="2">
    <source>
        <dbReference type="ARBA" id="ARBA00010790"/>
    </source>
</evidence>
<accession>A0A1P9WU12</accession>
<evidence type="ECO:0000313" key="8">
    <source>
        <dbReference type="EMBL" id="AQG78823.1"/>
    </source>
</evidence>
<dbReference type="PANTHER" id="PTHR42784:SF1">
    <property type="entry name" value="PYRANOSE 2-OXIDASE"/>
    <property type="match status" value="1"/>
</dbReference>
<dbReference type="GO" id="GO:0016614">
    <property type="term" value="F:oxidoreductase activity, acting on CH-OH group of donors"/>
    <property type="evidence" value="ECO:0007669"/>
    <property type="project" value="InterPro"/>
</dbReference>
<dbReference type="SUPFAM" id="SSF51905">
    <property type="entry name" value="FAD/NAD(P)-binding domain"/>
    <property type="match status" value="1"/>
</dbReference>
<dbReference type="SUPFAM" id="SSF54373">
    <property type="entry name" value="FAD-linked reductases, C-terminal domain"/>
    <property type="match status" value="1"/>
</dbReference>
<dbReference type="GO" id="GO:0050660">
    <property type="term" value="F:flavin adenine dinucleotide binding"/>
    <property type="evidence" value="ECO:0007669"/>
    <property type="project" value="InterPro"/>
</dbReference>
<evidence type="ECO:0000256" key="5">
    <source>
        <dbReference type="ARBA" id="ARBA00023002"/>
    </source>
</evidence>
<evidence type="ECO:0000256" key="1">
    <source>
        <dbReference type="ARBA" id="ARBA00001974"/>
    </source>
</evidence>
<dbReference type="KEGG" id="smon:AWR27_05495"/>
<dbReference type="STRING" id="1178516.AWR27_05495"/>
<feature type="domain" description="Glucose-methanol-choline oxidoreductase C-terminal" evidence="7">
    <location>
        <begin position="448"/>
        <end position="567"/>
    </location>
</feature>
<name>A0A1P9WU12_9BACT</name>
<keyword evidence="9" id="KW-1185">Reference proteome</keyword>